<dbReference type="AlphaFoldDB" id="A0A411Z2S5"/>
<reference evidence="1 2" key="1">
    <citation type="submission" date="2018-08" db="EMBL/GenBank/DDBJ databases">
        <title>Flavobacterium tibetense sp. nov., isolated from a wetland YonghuCo on Tibetan Plateau.</title>
        <authorList>
            <person name="Phurbu D."/>
            <person name="Lu H."/>
            <person name="Xing P."/>
        </authorList>
    </citation>
    <scope>NUCLEOTIDE SEQUENCE [LARGE SCALE GENOMIC DNA]</scope>
    <source>
        <strain evidence="1 2">DJC</strain>
    </source>
</reference>
<sequence length="70" mass="7807">MNSHSGNVELNTIKVHRTSLTHEEAILVWRLRQRGDKQHIIAAKLGVNPGRVADVLTGKTHKNACQISTR</sequence>
<evidence type="ECO:0000313" key="2">
    <source>
        <dbReference type="Proteomes" id="UP000284547"/>
    </source>
</evidence>
<keyword evidence="2" id="KW-1185">Reference proteome</keyword>
<evidence type="ECO:0000313" key="1">
    <source>
        <dbReference type="EMBL" id="RGP37367.1"/>
    </source>
</evidence>
<proteinExistence type="predicted"/>
<gene>
    <name evidence="1" type="ORF">D1012_09060</name>
</gene>
<protein>
    <recommendedName>
        <fullName evidence="3">Transposase IS30-like HTH domain-containing protein</fullName>
    </recommendedName>
</protein>
<accession>A0A411Z2S5</accession>
<name>A0A411Z2S5_9RHOB</name>
<organism evidence="1 2">
    <name type="scientific">Pseudotabrizicola alkalilacus</name>
    <dbReference type="NCBI Taxonomy" id="2305252"/>
    <lineage>
        <taxon>Bacteria</taxon>
        <taxon>Pseudomonadati</taxon>
        <taxon>Pseudomonadota</taxon>
        <taxon>Alphaproteobacteria</taxon>
        <taxon>Rhodobacterales</taxon>
        <taxon>Paracoccaceae</taxon>
        <taxon>Pseudotabrizicola</taxon>
    </lineage>
</organism>
<dbReference type="Proteomes" id="UP000284547">
    <property type="component" value="Unassembled WGS sequence"/>
</dbReference>
<dbReference type="EMBL" id="QWEY01000004">
    <property type="protein sequence ID" value="RGP37367.1"/>
    <property type="molecule type" value="Genomic_DNA"/>
</dbReference>
<comment type="caution">
    <text evidence="1">The sequence shown here is derived from an EMBL/GenBank/DDBJ whole genome shotgun (WGS) entry which is preliminary data.</text>
</comment>
<evidence type="ECO:0008006" key="3">
    <source>
        <dbReference type="Google" id="ProtNLM"/>
    </source>
</evidence>